<dbReference type="SUPFAM" id="SSF53850">
    <property type="entry name" value="Periplasmic binding protein-like II"/>
    <property type="match status" value="1"/>
</dbReference>
<feature type="region of interest" description="Disordered" evidence="1">
    <location>
        <begin position="459"/>
        <end position="487"/>
    </location>
</feature>
<reference evidence="3 4" key="1">
    <citation type="journal article" date="2019" name="Commun. Biol.">
        <title>The bagworm genome reveals a unique fibroin gene that provides high tensile strength.</title>
        <authorList>
            <person name="Kono N."/>
            <person name="Nakamura H."/>
            <person name="Ohtoshi R."/>
            <person name="Tomita M."/>
            <person name="Numata K."/>
            <person name="Arakawa K."/>
        </authorList>
    </citation>
    <scope>NUCLEOTIDE SEQUENCE [LARGE SCALE GENOMIC DNA]</scope>
</reference>
<evidence type="ECO:0000313" key="4">
    <source>
        <dbReference type="Proteomes" id="UP000299102"/>
    </source>
</evidence>
<dbReference type="Gene3D" id="3.40.190.10">
    <property type="entry name" value="Periplasmic binding protein-like II"/>
    <property type="match status" value="1"/>
</dbReference>
<sequence>MYLQITLLVCAIVNFRYAQLINDFGNTKEGIYACVGRILHAQNISDLTVVNLKDNDALAKIVYGDTLPRLVLNRNYLSSHLLVYNKAYVIYSTKYEELIAGMTNLTKDIYWNPRASIVIAIKEISENAIKEAFQHLHFLNAFHSSIVTQRNDDETYVYQSKDSNNELTKVHCKDKKSINELKLVKYLKDPFENMTLIVNDVAPYTFIQNNSENKLIGYDEIFMNIATEFSNITIVPTFNIKNRSGGLVFDNFTVVGSLRRVQMGEVDGILGAMILTENRLKMFDFIHTHFSDNLVFVVPKSKKLGKWQAMFLTFKTTLSSVFTQPLDAHQVDSVDEIVEQNFQMYINKQTYPLLNITRAFQIYGIFQNTILTDSPRKSLQIVAEGGKKVALISRSWLRLHFTPYKPDRQQKCKTVFHFSPSSRQNGRVSSEDVASYQCIVGWIAFRVAIEGLNEKAISNSGPSSRIYEQRKKEKEDRRHAPLPVVLPPVVGTRDTHIPLLSSSYLTAPTTIHPWVNHRETNTWSAGTDATYSNGGSTESASRETSHPRDVTNDDQSTRAHDDPSNKADTHNATRRLQELELREIRAAKALAKTDRALGQLYDDEECLDTCHETVEIPTDRSRTTFESQTADETAGDKGTRTNEHVRAPSRETENLTRALTDALSFLRSDQKPAPPKYLHELPNFYGEINEWIAFRTVYRDTQCHFTESQNVARLRKALKGDARKT</sequence>
<feature type="compositionally biased region" description="Basic and acidic residues" evidence="1">
    <location>
        <begin position="540"/>
        <end position="572"/>
    </location>
</feature>
<comment type="caution">
    <text evidence="3">The sequence shown here is derived from an EMBL/GenBank/DDBJ whole genome shotgun (WGS) entry which is preliminary data.</text>
</comment>
<dbReference type="AlphaFoldDB" id="A0A4C1YHI0"/>
<feature type="compositionally biased region" description="Polar residues" evidence="1">
    <location>
        <begin position="524"/>
        <end position="539"/>
    </location>
</feature>
<feature type="compositionally biased region" description="Basic and acidic residues" evidence="1">
    <location>
        <begin position="467"/>
        <end position="479"/>
    </location>
</feature>
<keyword evidence="2" id="KW-0732">Signal</keyword>
<feature type="compositionally biased region" description="Basic and acidic residues" evidence="1">
    <location>
        <begin position="634"/>
        <end position="651"/>
    </location>
</feature>
<evidence type="ECO:0000256" key="1">
    <source>
        <dbReference type="SAM" id="MobiDB-lite"/>
    </source>
</evidence>
<dbReference type="OrthoDB" id="6430908at2759"/>
<evidence type="ECO:0000256" key="2">
    <source>
        <dbReference type="SAM" id="SignalP"/>
    </source>
</evidence>
<proteinExistence type="predicted"/>
<dbReference type="EMBL" id="BGZK01001208">
    <property type="protein sequence ID" value="GBP74454.1"/>
    <property type="molecule type" value="Genomic_DNA"/>
</dbReference>
<feature type="region of interest" description="Disordered" evidence="1">
    <location>
        <begin position="524"/>
        <end position="572"/>
    </location>
</feature>
<accession>A0A4C1YHI0</accession>
<evidence type="ECO:0000313" key="3">
    <source>
        <dbReference type="EMBL" id="GBP74454.1"/>
    </source>
</evidence>
<protein>
    <submittedName>
        <fullName evidence="3">Uncharacterized protein</fullName>
    </submittedName>
</protein>
<name>A0A4C1YHI0_EUMVA</name>
<feature type="signal peptide" evidence="2">
    <location>
        <begin position="1"/>
        <end position="18"/>
    </location>
</feature>
<gene>
    <name evidence="3" type="ORF">EVAR_44518_1</name>
</gene>
<feature type="region of interest" description="Disordered" evidence="1">
    <location>
        <begin position="620"/>
        <end position="651"/>
    </location>
</feature>
<keyword evidence="4" id="KW-1185">Reference proteome</keyword>
<feature type="chain" id="PRO_5020038846" evidence="2">
    <location>
        <begin position="19"/>
        <end position="725"/>
    </location>
</feature>
<dbReference type="Proteomes" id="UP000299102">
    <property type="component" value="Unassembled WGS sequence"/>
</dbReference>
<organism evidence="3 4">
    <name type="scientific">Eumeta variegata</name>
    <name type="common">Bagworm moth</name>
    <name type="synonym">Eumeta japonica</name>
    <dbReference type="NCBI Taxonomy" id="151549"/>
    <lineage>
        <taxon>Eukaryota</taxon>
        <taxon>Metazoa</taxon>
        <taxon>Ecdysozoa</taxon>
        <taxon>Arthropoda</taxon>
        <taxon>Hexapoda</taxon>
        <taxon>Insecta</taxon>
        <taxon>Pterygota</taxon>
        <taxon>Neoptera</taxon>
        <taxon>Endopterygota</taxon>
        <taxon>Lepidoptera</taxon>
        <taxon>Glossata</taxon>
        <taxon>Ditrysia</taxon>
        <taxon>Tineoidea</taxon>
        <taxon>Psychidae</taxon>
        <taxon>Oiketicinae</taxon>
        <taxon>Eumeta</taxon>
    </lineage>
</organism>